<evidence type="ECO:0000313" key="5">
    <source>
        <dbReference type="Proteomes" id="UP000298493"/>
    </source>
</evidence>
<dbReference type="PROSITE" id="PS51767">
    <property type="entry name" value="PEPTIDASE_A1"/>
    <property type="match status" value="1"/>
</dbReference>
<dbReference type="SUPFAM" id="SSF50630">
    <property type="entry name" value="Acid proteases"/>
    <property type="match status" value="1"/>
</dbReference>
<evidence type="ECO:0000259" key="3">
    <source>
        <dbReference type="PROSITE" id="PS51767"/>
    </source>
</evidence>
<keyword evidence="5" id="KW-1185">Reference proteome</keyword>
<protein>
    <submittedName>
        <fullName evidence="4">Aspartic-type endopeptidase protein</fullName>
    </submittedName>
</protein>
<dbReference type="InterPro" id="IPR034164">
    <property type="entry name" value="Pepsin-like_dom"/>
</dbReference>
<dbReference type="STRING" id="86259.A0A4Z1NSD1"/>
<accession>A0A4Z1NSD1</accession>
<dbReference type="GO" id="GO:0000324">
    <property type="term" value="C:fungal-type vacuole"/>
    <property type="evidence" value="ECO:0007669"/>
    <property type="project" value="TreeGrafter"/>
</dbReference>
<dbReference type="CDD" id="cd05471">
    <property type="entry name" value="pepsin_like"/>
    <property type="match status" value="1"/>
</dbReference>
<evidence type="ECO:0000256" key="1">
    <source>
        <dbReference type="ARBA" id="ARBA00007447"/>
    </source>
</evidence>
<comment type="similarity">
    <text evidence="1">Belongs to the peptidase A1 family.</text>
</comment>
<dbReference type="InterPro" id="IPR021109">
    <property type="entry name" value="Peptidase_aspartic_dom_sf"/>
</dbReference>
<dbReference type="GO" id="GO:0006508">
    <property type="term" value="P:proteolysis"/>
    <property type="evidence" value="ECO:0007669"/>
    <property type="project" value="InterPro"/>
</dbReference>
<evidence type="ECO:0000256" key="2">
    <source>
        <dbReference type="PIRSR" id="PIRSR601461-1"/>
    </source>
</evidence>
<reference evidence="4 5" key="1">
    <citation type="submission" date="2019-04" db="EMBL/GenBank/DDBJ databases">
        <title>High contiguity whole genome sequence and gene annotation resource for two Venturia nashicola isolates.</title>
        <authorList>
            <person name="Prokchorchik M."/>
            <person name="Won K."/>
            <person name="Lee Y."/>
            <person name="Choi E.D."/>
            <person name="Segonzac C."/>
            <person name="Sohn K.H."/>
        </authorList>
    </citation>
    <scope>NUCLEOTIDE SEQUENCE [LARGE SCALE GENOMIC DNA]</scope>
    <source>
        <strain evidence="4 5">PRI2</strain>
    </source>
</reference>
<dbReference type="PANTHER" id="PTHR47966:SF47">
    <property type="entry name" value="ENDOPEPTIDASE, PUTATIVE (AFU_ORTHOLOGUE AFUA_3G01220)-RELATED"/>
    <property type="match status" value="1"/>
</dbReference>
<dbReference type="PRINTS" id="PR00792">
    <property type="entry name" value="PEPSIN"/>
</dbReference>
<dbReference type="GO" id="GO:0004190">
    <property type="term" value="F:aspartic-type endopeptidase activity"/>
    <property type="evidence" value="ECO:0007669"/>
    <property type="project" value="InterPro"/>
</dbReference>
<gene>
    <name evidence="4" type="ORF">E6O75_ATG05807</name>
</gene>
<feature type="active site" evidence="2">
    <location>
        <position position="308"/>
    </location>
</feature>
<dbReference type="Proteomes" id="UP000298493">
    <property type="component" value="Unassembled WGS sequence"/>
</dbReference>
<feature type="domain" description="Peptidase A1" evidence="3">
    <location>
        <begin position="56"/>
        <end position="417"/>
    </location>
</feature>
<name>A0A4Z1NSD1_9PEZI</name>
<dbReference type="EMBL" id="SNSC02000013">
    <property type="protein sequence ID" value="TID18686.1"/>
    <property type="molecule type" value="Genomic_DNA"/>
</dbReference>
<dbReference type="Gene3D" id="2.40.70.10">
    <property type="entry name" value="Acid Proteases"/>
    <property type="match status" value="2"/>
</dbReference>
<dbReference type="AlphaFoldDB" id="A0A4Z1NSD1"/>
<organism evidence="4 5">
    <name type="scientific">Venturia nashicola</name>
    <dbReference type="NCBI Taxonomy" id="86259"/>
    <lineage>
        <taxon>Eukaryota</taxon>
        <taxon>Fungi</taxon>
        <taxon>Dikarya</taxon>
        <taxon>Ascomycota</taxon>
        <taxon>Pezizomycotina</taxon>
        <taxon>Dothideomycetes</taxon>
        <taxon>Pleosporomycetidae</taxon>
        <taxon>Venturiales</taxon>
        <taxon>Venturiaceae</taxon>
        <taxon>Venturia</taxon>
    </lineage>
</organism>
<feature type="active site" evidence="2">
    <location>
        <position position="72"/>
    </location>
</feature>
<proteinExistence type="inferred from homology"/>
<dbReference type="PANTHER" id="PTHR47966">
    <property type="entry name" value="BETA-SITE APP-CLEAVING ENZYME, ISOFORM A-RELATED"/>
    <property type="match status" value="1"/>
</dbReference>
<dbReference type="Pfam" id="PF00026">
    <property type="entry name" value="Asp"/>
    <property type="match status" value="1"/>
</dbReference>
<dbReference type="InterPro" id="IPR001461">
    <property type="entry name" value="Aspartic_peptidase_A1"/>
</dbReference>
<dbReference type="InterPro" id="IPR033121">
    <property type="entry name" value="PEPTIDASE_A1"/>
</dbReference>
<evidence type="ECO:0000313" key="4">
    <source>
        <dbReference type="EMBL" id="TID18686.1"/>
    </source>
</evidence>
<comment type="caution">
    <text evidence="4">The sequence shown here is derived from an EMBL/GenBank/DDBJ whole genome shotgun (WGS) entry which is preliminary data.</text>
</comment>
<sequence>MKLIEYEMHSKHVLPLFDGIRNPAGQIYRRALGADGDDGSTTAGSIPIKSIKDEVFLTTVKIGNQDFTLLIDVGSADTWVAMSGIKCAQRSGIFAAVLDLSLGKLNCRFGNTYKNSSTFTQVPNQHFSTAYSDGGYARGIMGKETLTLGNLTVEQQPIGFANMAAWTGDGMSSGILGLAFPSITNAYAGTTIAKEKKLEGPRVPYPPIFTNMYRQKLIKPYFSMALNRASEGPGALAFGGLPGGNFRHTGNFTPAPLQQFAGTKLPPPGVMVEDGLKDFRFYVVNTDGFTVNSQPAIRGNGSMQVVVDSGSRLVHLPSKIVEAIAKKWQPPATLEPLTGNYIVNCTGTPPKVGVVFGGASISMDKEDLFLKTGGNMCISTIQKSPGDDSKGQWILGAPFLRSVIAIFDVGAAEMRFVKRVR</sequence>